<comment type="subcellular location">
    <subcellularLocation>
        <location evidence="1">Cell membrane</location>
        <topology evidence="1">Multi-pass membrane protein</topology>
    </subcellularLocation>
</comment>
<keyword evidence="3 7" id="KW-1003">Cell membrane</keyword>
<feature type="transmembrane region" description="Helical" evidence="8">
    <location>
        <begin position="353"/>
        <end position="371"/>
    </location>
</feature>
<evidence type="ECO:0000256" key="5">
    <source>
        <dbReference type="ARBA" id="ARBA00022989"/>
    </source>
</evidence>
<evidence type="ECO:0000256" key="6">
    <source>
        <dbReference type="ARBA" id="ARBA00023136"/>
    </source>
</evidence>
<feature type="transmembrane region" description="Helical" evidence="8">
    <location>
        <begin position="74"/>
        <end position="93"/>
    </location>
</feature>
<keyword evidence="10" id="KW-1185">Reference proteome</keyword>
<evidence type="ECO:0000256" key="7">
    <source>
        <dbReference type="PIRNR" id="PIRNR016636"/>
    </source>
</evidence>
<feature type="transmembrane region" description="Helical" evidence="8">
    <location>
        <begin position="44"/>
        <end position="62"/>
    </location>
</feature>
<sequence length="498" mass="58102">MEIISWNFFYLSIITIFVYFILSRRAQNIWLLIVSYFFYSTWNWYFPVVLLATSLFNFFIAQKIARSEESQKKLYLWIGISINTIALLSYRIIDNSEVQFIPSLVSLIRINTLKDIVLPIGFSFYCLQGISYLVDVYRMRTSTEDDFVDFALYMSYFPKLIAGPIERASSFLPQLKKQRIVDNEKIESGFSLILIGVFRKVVIAGLLLANIPNNYLVSSVENTKPYLGLLSFPFYYYKDPLPYYIRLFGIICYVIYLYNDFAGYSNIVRGISTLFGINISENFKQPFFASTFIDFWNRWHISLSNWLRDYIYYPLTRRLLRRNNNNPNIINICIPPIITMLVSGLWHGLFPAMILWGFLYGIILSSEHIIFRKWPSLNPQKQQSFTKLFRIIVVFTITNFLFVLFASKSLPITFAFWKVLIKGTRQPISGDFPFVFFALPIASFVLDFLQSKFEENVFFKTWPTLGKAGVIVIVLMSIAIAAMWTTGSVSEQFVYQGF</sequence>
<keyword evidence="6 7" id="KW-0472">Membrane</keyword>
<dbReference type="InterPro" id="IPR028362">
    <property type="entry name" value="AlgI"/>
</dbReference>
<dbReference type="InterPro" id="IPR024194">
    <property type="entry name" value="Ac/AlaTfrase_AlgI/DltB"/>
</dbReference>
<name>A0A0P6XJI2_9CHLR</name>
<evidence type="ECO:0000256" key="4">
    <source>
        <dbReference type="ARBA" id="ARBA00022692"/>
    </source>
</evidence>
<dbReference type="PIRSF" id="PIRSF016636">
    <property type="entry name" value="AlgI_DltB"/>
    <property type="match status" value="1"/>
</dbReference>
<feature type="transmembrane region" description="Helical" evidence="8">
    <location>
        <begin position="7"/>
        <end position="24"/>
    </location>
</feature>
<dbReference type="EMBL" id="LGCK01000001">
    <property type="protein sequence ID" value="KPL75145.1"/>
    <property type="molecule type" value="Genomic_DNA"/>
</dbReference>
<keyword evidence="4 8" id="KW-0812">Transmembrane</keyword>
<evidence type="ECO:0000256" key="8">
    <source>
        <dbReference type="SAM" id="Phobius"/>
    </source>
</evidence>
<keyword evidence="7" id="KW-0012">Acyltransferase</keyword>
<dbReference type="GO" id="GO:0016746">
    <property type="term" value="F:acyltransferase activity"/>
    <property type="evidence" value="ECO:0007669"/>
    <property type="project" value="UniProtKB-KW"/>
</dbReference>
<evidence type="ECO:0000256" key="2">
    <source>
        <dbReference type="ARBA" id="ARBA00010323"/>
    </source>
</evidence>
<dbReference type="GO" id="GO:0042121">
    <property type="term" value="P:alginic acid biosynthetic process"/>
    <property type="evidence" value="ECO:0007669"/>
    <property type="project" value="InterPro"/>
</dbReference>
<dbReference type="GO" id="GO:0005886">
    <property type="term" value="C:plasma membrane"/>
    <property type="evidence" value="ECO:0007669"/>
    <property type="project" value="UniProtKB-SubCell"/>
</dbReference>
<comment type="similarity">
    <text evidence="2 7">Belongs to the membrane-bound acyltransferase family.</text>
</comment>
<evidence type="ECO:0000256" key="1">
    <source>
        <dbReference type="ARBA" id="ARBA00004651"/>
    </source>
</evidence>
<dbReference type="Proteomes" id="UP000050430">
    <property type="component" value="Unassembled WGS sequence"/>
</dbReference>
<evidence type="ECO:0000313" key="10">
    <source>
        <dbReference type="Proteomes" id="UP000050430"/>
    </source>
</evidence>
<feature type="transmembrane region" description="Helical" evidence="8">
    <location>
        <begin position="461"/>
        <end position="484"/>
    </location>
</feature>
<dbReference type="OrthoDB" id="139172at2"/>
<dbReference type="InterPro" id="IPR051085">
    <property type="entry name" value="MB_O-acyltransferase"/>
</dbReference>
<dbReference type="PIRSF" id="PIRSF500217">
    <property type="entry name" value="AlgI"/>
    <property type="match status" value="1"/>
</dbReference>
<organism evidence="9 10">
    <name type="scientific">Leptolinea tardivitalis</name>
    <dbReference type="NCBI Taxonomy" id="229920"/>
    <lineage>
        <taxon>Bacteria</taxon>
        <taxon>Bacillati</taxon>
        <taxon>Chloroflexota</taxon>
        <taxon>Anaerolineae</taxon>
        <taxon>Anaerolineales</taxon>
        <taxon>Anaerolineaceae</taxon>
        <taxon>Leptolinea</taxon>
    </lineage>
</organism>
<feature type="transmembrane region" description="Helical" evidence="8">
    <location>
        <begin position="189"/>
        <end position="211"/>
    </location>
</feature>
<protein>
    <recommendedName>
        <fullName evidence="11">Acyltransferase</fullName>
    </recommendedName>
</protein>
<proteinExistence type="inferred from homology"/>
<evidence type="ECO:0000313" key="9">
    <source>
        <dbReference type="EMBL" id="KPL75145.1"/>
    </source>
</evidence>
<feature type="transmembrane region" description="Helical" evidence="8">
    <location>
        <begin position="432"/>
        <end position="449"/>
    </location>
</feature>
<dbReference type="PANTHER" id="PTHR13285:SF18">
    <property type="entry name" value="PROTEIN-CYSTEINE N-PALMITOYLTRANSFERASE RASP"/>
    <property type="match status" value="1"/>
</dbReference>
<keyword evidence="5 8" id="KW-1133">Transmembrane helix</keyword>
<evidence type="ECO:0008006" key="11">
    <source>
        <dbReference type="Google" id="ProtNLM"/>
    </source>
</evidence>
<dbReference type="Pfam" id="PF03062">
    <property type="entry name" value="MBOAT"/>
    <property type="match status" value="1"/>
</dbReference>
<dbReference type="PANTHER" id="PTHR13285">
    <property type="entry name" value="ACYLTRANSFERASE"/>
    <property type="match status" value="1"/>
</dbReference>
<gene>
    <name evidence="9" type="ORF">ADM99_00590</name>
</gene>
<dbReference type="PATRIC" id="fig|229920.5.peg.3253"/>
<keyword evidence="7" id="KW-0808">Transferase</keyword>
<reference evidence="9 10" key="1">
    <citation type="submission" date="2015-07" db="EMBL/GenBank/DDBJ databases">
        <title>Genome sequence of Leptolinea tardivitalis DSM 16556.</title>
        <authorList>
            <person name="Hemp J."/>
            <person name="Ward L.M."/>
            <person name="Pace L.A."/>
            <person name="Fischer W.W."/>
        </authorList>
    </citation>
    <scope>NUCLEOTIDE SEQUENCE [LARGE SCALE GENOMIC DNA]</scope>
    <source>
        <strain evidence="9 10">YMTK-2</strain>
    </source>
</reference>
<evidence type="ECO:0000256" key="3">
    <source>
        <dbReference type="ARBA" id="ARBA00022475"/>
    </source>
</evidence>
<dbReference type="AlphaFoldDB" id="A0A0P6XJI2"/>
<dbReference type="InterPro" id="IPR004299">
    <property type="entry name" value="MBOAT_fam"/>
</dbReference>
<feature type="transmembrane region" description="Helical" evidence="8">
    <location>
        <begin position="116"/>
        <end position="134"/>
    </location>
</feature>
<dbReference type="STRING" id="229920.ADM99_00590"/>
<dbReference type="RefSeq" id="WP_062420642.1">
    <property type="nucleotide sequence ID" value="NZ_BBYA01000003.1"/>
</dbReference>
<accession>A0A0P6XJI2</accession>
<feature type="transmembrane region" description="Helical" evidence="8">
    <location>
        <begin position="391"/>
        <end position="412"/>
    </location>
</feature>
<feature type="transmembrane region" description="Helical" evidence="8">
    <location>
        <begin position="241"/>
        <end position="259"/>
    </location>
</feature>
<comment type="caution">
    <text evidence="9">The sequence shown here is derived from an EMBL/GenBank/DDBJ whole genome shotgun (WGS) entry which is preliminary data.</text>
</comment>
<feature type="transmembrane region" description="Helical" evidence="8">
    <location>
        <begin position="328"/>
        <end position="347"/>
    </location>
</feature>